<evidence type="ECO:0000256" key="4">
    <source>
        <dbReference type="ARBA" id="ARBA00011648"/>
    </source>
</evidence>
<reference evidence="14 15" key="1">
    <citation type="submission" date="2019-02" db="EMBL/GenBank/DDBJ databases">
        <title>Genomic Encyclopedia of Archaeal and Bacterial Type Strains, Phase II (KMG-II): from individual species to whole genera.</title>
        <authorList>
            <person name="Goeker M."/>
        </authorList>
    </citation>
    <scope>NUCLEOTIDE SEQUENCE [LARGE SCALE GENOMIC DNA]</scope>
    <source>
        <strain evidence="14 15">DSM 18101</strain>
    </source>
</reference>
<evidence type="ECO:0000256" key="10">
    <source>
        <dbReference type="HAMAP-Rule" id="MF_00530"/>
    </source>
</evidence>
<dbReference type="SUPFAM" id="SSF46604">
    <property type="entry name" value="Epsilon subunit of F1F0-ATP synthase C-terminal domain"/>
    <property type="match status" value="1"/>
</dbReference>
<evidence type="ECO:0000259" key="13">
    <source>
        <dbReference type="Pfam" id="PF02823"/>
    </source>
</evidence>
<evidence type="ECO:0000256" key="1">
    <source>
        <dbReference type="ARBA" id="ARBA00003543"/>
    </source>
</evidence>
<gene>
    <name evidence="10" type="primary">atpC</name>
    <name evidence="14" type="ORF">BDD14_2232</name>
</gene>
<dbReference type="EMBL" id="SHKW01000001">
    <property type="protein sequence ID" value="RZU40756.1"/>
    <property type="molecule type" value="Genomic_DNA"/>
</dbReference>
<evidence type="ECO:0000256" key="9">
    <source>
        <dbReference type="ARBA" id="ARBA00023310"/>
    </source>
</evidence>
<dbReference type="AlphaFoldDB" id="A0A4V2G4G7"/>
<dbReference type="InterPro" id="IPR020546">
    <property type="entry name" value="ATP_synth_F1_dsu/esu_N"/>
</dbReference>
<comment type="function">
    <text evidence="1 10">Produces ATP from ADP in the presence of a proton gradient across the membrane.</text>
</comment>
<keyword evidence="5 10" id="KW-0813">Transport</keyword>
<dbReference type="HAMAP" id="MF_00530">
    <property type="entry name" value="ATP_synth_epsil_bac"/>
    <property type="match status" value="1"/>
</dbReference>
<sequence>MANTTKLEIVTPEALVYSAEVDMVSIPSVEGRLGVLPHHVRLMAQLVPGEMVVHKSGHMEFLAVGEGLVEVTGSNVFVVTNMAIAVDKIDEAKVEEARQRAAARLREKISSEEVASVNASLARSLAQLRVKRRHHRE</sequence>
<dbReference type="GO" id="GO:0005524">
    <property type="term" value="F:ATP binding"/>
    <property type="evidence" value="ECO:0007669"/>
    <property type="project" value="UniProtKB-UniRule"/>
</dbReference>
<evidence type="ECO:0000256" key="3">
    <source>
        <dbReference type="ARBA" id="ARBA00005712"/>
    </source>
</evidence>
<dbReference type="SUPFAM" id="SSF51344">
    <property type="entry name" value="Epsilon subunit of F1F0-ATP synthase N-terminal domain"/>
    <property type="match status" value="1"/>
</dbReference>
<dbReference type="InterPro" id="IPR036794">
    <property type="entry name" value="ATP_F1_dsu/esu_C_sf"/>
</dbReference>
<dbReference type="PANTHER" id="PTHR13822">
    <property type="entry name" value="ATP SYNTHASE DELTA/EPSILON CHAIN"/>
    <property type="match status" value="1"/>
</dbReference>
<evidence type="ECO:0000256" key="6">
    <source>
        <dbReference type="ARBA" id="ARBA00023065"/>
    </source>
</evidence>
<comment type="subunit">
    <text evidence="4 10 11">F-type ATPases have 2 components, CF(1) - the catalytic core - and CF(0) - the membrane proton channel. CF(1) has five subunits: alpha(3), beta(3), gamma(1), delta(1), epsilon(1). CF(0) has three main subunits: a, b and c.</text>
</comment>
<dbReference type="GO" id="GO:0005886">
    <property type="term" value="C:plasma membrane"/>
    <property type="evidence" value="ECO:0007669"/>
    <property type="project" value="UniProtKB-SubCell"/>
</dbReference>
<dbReference type="InterPro" id="IPR036771">
    <property type="entry name" value="ATPsynth_dsu/esu_N"/>
</dbReference>
<evidence type="ECO:0000259" key="12">
    <source>
        <dbReference type="Pfam" id="PF00401"/>
    </source>
</evidence>
<dbReference type="InterPro" id="IPR001469">
    <property type="entry name" value="ATP_synth_F1_dsu/esu"/>
</dbReference>
<proteinExistence type="inferred from homology"/>
<dbReference type="InterPro" id="IPR020547">
    <property type="entry name" value="ATP_synth_F1_esu_C"/>
</dbReference>
<keyword evidence="6 10" id="KW-0406">Ion transport</keyword>
<dbReference type="Gene3D" id="1.20.5.440">
    <property type="entry name" value="ATP synthase delta/epsilon subunit, C-terminal domain"/>
    <property type="match status" value="1"/>
</dbReference>
<evidence type="ECO:0000256" key="11">
    <source>
        <dbReference type="RuleBase" id="RU003656"/>
    </source>
</evidence>
<comment type="caution">
    <text evidence="14">The sequence shown here is derived from an EMBL/GenBank/DDBJ whole genome shotgun (WGS) entry which is preliminary data.</text>
</comment>
<dbReference type="RefSeq" id="WP_130418782.1">
    <property type="nucleotide sequence ID" value="NZ_SHKW01000001.1"/>
</dbReference>
<evidence type="ECO:0000256" key="7">
    <source>
        <dbReference type="ARBA" id="ARBA00023136"/>
    </source>
</evidence>
<keyword evidence="7 10" id="KW-0472">Membrane</keyword>
<organism evidence="14 15">
    <name type="scientific">Edaphobacter modestus</name>
    <dbReference type="NCBI Taxonomy" id="388466"/>
    <lineage>
        <taxon>Bacteria</taxon>
        <taxon>Pseudomonadati</taxon>
        <taxon>Acidobacteriota</taxon>
        <taxon>Terriglobia</taxon>
        <taxon>Terriglobales</taxon>
        <taxon>Acidobacteriaceae</taxon>
        <taxon>Edaphobacter</taxon>
    </lineage>
</organism>
<comment type="similarity">
    <text evidence="3 10 11">Belongs to the ATPase epsilon chain family.</text>
</comment>
<keyword evidence="15" id="KW-1185">Reference proteome</keyword>
<dbReference type="OrthoDB" id="9804110at2"/>
<feature type="domain" description="ATP synthase F1 complex delta/epsilon subunit N-terminal" evidence="13">
    <location>
        <begin position="6"/>
        <end position="82"/>
    </location>
</feature>
<evidence type="ECO:0000256" key="8">
    <source>
        <dbReference type="ARBA" id="ARBA00023196"/>
    </source>
</evidence>
<feature type="domain" description="ATP synthase epsilon subunit C-terminal" evidence="12">
    <location>
        <begin position="87"/>
        <end position="130"/>
    </location>
</feature>
<dbReference type="PANTHER" id="PTHR13822:SF10">
    <property type="entry name" value="ATP SYNTHASE EPSILON CHAIN, CHLOROPLASTIC"/>
    <property type="match status" value="1"/>
</dbReference>
<dbReference type="GO" id="GO:0046933">
    <property type="term" value="F:proton-transporting ATP synthase activity, rotational mechanism"/>
    <property type="evidence" value="ECO:0007669"/>
    <property type="project" value="UniProtKB-UniRule"/>
</dbReference>
<accession>A0A4V2G4G7</accession>
<evidence type="ECO:0000256" key="2">
    <source>
        <dbReference type="ARBA" id="ARBA00004202"/>
    </source>
</evidence>
<evidence type="ECO:0000256" key="5">
    <source>
        <dbReference type="ARBA" id="ARBA00022448"/>
    </source>
</evidence>
<evidence type="ECO:0000313" key="14">
    <source>
        <dbReference type="EMBL" id="RZU40756.1"/>
    </source>
</evidence>
<dbReference type="Gene3D" id="2.60.15.10">
    <property type="entry name" value="F0F1 ATP synthase delta/epsilon subunit, N-terminal"/>
    <property type="match status" value="1"/>
</dbReference>
<dbReference type="Pfam" id="PF02823">
    <property type="entry name" value="ATP-synt_DE_N"/>
    <property type="match status" value="1"/>
</dbReference>
<evidence type="ECO:0000313" key="15">
    <source>
        <dbReference type="Proteomes" id="UP000292958"/>
    </source>
</evidence>
<keyword evidence="8 10" id="KW-0139">CF(1)</keyword>
<dbReference type="GO" id="GO:0045259">
    <property type="term" value="C:proton-transporting ATP synthase complex"/>
    <property type="evidence" value="ECO:0007669"/>
    <property type="project" value="UniProtKB-KW"/>
</dbReference>
<name>A0A4V2G4G7_9BACT</name>
<keyword evidence="10" id="KW-0375">Hydrogen ion transport</keyword>
<keyword evidence="10" id="KW-1003">Cell membrane</keyword>
<protein>
    <recommendedName>
        <fullName evidence="10">ATP synthase epsilon chain</fullName>
    </recommendedName>
    <alternativeName>
        <fullName evidence="10">ATP synthase F1 sector epsilon subunit</fullName>
    </alternativeName>
    <alternativeName>
        <fullName evidence="10">F-ATPase epsilon subunit</fullName>
    </alternativeName>
</protein>
<keyword evidence="9 10" id="KW-0066">ATP synthesis</keyword>
<dbReference type="Pfam" id="PF00401">
    <property type="entry name" value="ATP-synt_DE"/>
    <property type="match status" value="1"/>
</dbReference>
<dbReference type="Proteomes" id="UP000292958">
    <property type="component" value="Unassembled WGS sequence"/>
</dbReference>
<dbReference type="CDD" id="cd12152">
    <property type="entry name" value="F1-ATPase_delta"/>
    <property type="match status" value="1"/>
</dbReference>
<dbReference type="NCBIfam" id="TIGR01216">
    <property type="entry name" value="ATP_synt_epsi"/>
    <property type="match status" value="1"/>
</dbReference>
<comment type="subcellular location">
    <subcellularLocation>
        <location evidence="2 10">Cell membrane</location>
        <topology evidence="2 10">Peripheral membrane protein</topology>
    </subcellularLocation>
</comment>